<feature type="transmembrane region" description="Helical" evidence="2">
    <location>
        <begin position="202"/>
        <end position="219"/>
    </location>
</feature>
<protein>
    <submittedName>
        <fullName evidence="3">Uncharacterized protein</fullName>
    </submittedName>
</protein>
<dbReference type="EMBL" id="CP060286">
    <property type="protein sequence ID" value="QNK41919.1"/>
    <property type="molecule type" value="Genomic_DNA"/>
</dbReference>
<dbReference type="KEGG" id="cfem:HCR03_06710"/>
<feature type="transmembrane region" description="Helical" evidence="2">
    <location>
        <begin position="141"/>
        <end position="165"/>
    </location>
</feature>
<dbReference type="Proteomes" id="UP000515909">
    <property type="component" value="Chromosome"/>
</dbReference>
<evidence type="ECO:0000313" key="4">
    <source>
        <dbReference type="Proteomes" id="UP000515909"/>
    </source>
</evidence>
<gene>
    <name evidence="3" type="ORF">HCR03_06710</name>
</gene>
<evidence type="ECO:0000256" key="2">
    <source>
        <dbReference type="SAM" id="Phobius"/>
    </source>
</evidence>
<proteinExistence type="predicted"/>
<dbReference type="RefSeq" id="WP_187037257.1">
    <property type="nucleotide sequence ID" value="NZ_CP060286.1"/>
</dbReference>
<keyword evidence="2" id="KW-0472">Membrane</keyword>
<reference evidence="3 4" key="1">
    <citation type="submission" date="2020-08" db="EMBL/GenBank/DDBJ databases">
        <title>The isolate Caproiciproducens sp. 7D4C2 produces n-caproate at mildly acidic conditions from hexoses: genome and rBOX comparison with related strains and chain-elongating bacteria.</title>
        <authorList>
            <person name="Esquivel-Elizondo S."/>
            <person name="Bagci C."/>
            <person name="Temovska M."/>
            <person name="Jeon B.S."/>
            <person name="Bessarab I."/>
            <person name="Williams R.B.H."/>
            <person name="Huson D.H."/>
            <person name="Angenent L.T."/>
        </authorList>
    </citation>
    <scope>NUCLEOTIDE SEQUENCE [LARGE SCALE GENOMIC DNA]</scope>
    <source>
        <strain evidence="3 4">7D4C2</strain>
    </source>
</reference>
<dbReference type="AlphaFoldDB" id="A0A7G8TE78"/>
<organism evidence="3 4">
    <name type="scientific">Caproicibacter fermentans</name>
    <dbReference type="NCBI Taxonomy" id="2576756"/>
    <lineage>
        <taxon>Bacteria</taxon>
        <taxon>Bacillati</taxon>
        <taxon>Bacillota</taxon>
        <taxon>Clostridia</taxon>
        <taxon>Eubacteriales</taxon>
        <taxon>Acutalibacteraceae</taxon>
        <taxon>Caproicibacter</taxon>
    </lineage>
</organism>
<accession>A0A7G8TE78</accession>
<feature type="transmembrane region" description="Helical" evidence="2">
    <location>
        <begin position="72"/>
        <end position="94"/>
    </location>
</feature>
<sequence length="329" mass="35052">MKRAWIAFLGTLVLVLPIRIFSMLRYLNPQTGFYSDGGKSVAAASILLVAGAFLTAYFSSRDGRAEISAAPLRNVVAAVLGAVAGIFVLVQSVVGLTAGFFGEGQIFYQIFCGAGILTGAVLMLTAYDLATGLRKIGSHPLLALIPSVWGCLYLVVLFIAYSAVVNLAEDVYHTFTVVFLLLFLFTQAKLFTGIESTKSGKMIYMVGLPAALIALATGIPSSIQFFAAGITAGVVSIGMHMANIALAFYIVAFLSALQAVPAAAETVPAGAAGLEDPSRLTTPRRGRPGKQTDAERGRIHFRICRFFTQGLRERYKICYGGSESVLLQK</sequence>
<feature type="transmembrane region" description="Helical" evidence="2">
    <location>
        <begin position="106"/>
        <end position="129"/>
    </location>
</feature>
<feature type="transmembrane region" description="Helical" evidence="2">
    <location>
        <begin position="171"/>
        <end position="190"/>
    </location>
</feature>
<keyword evidence="2" id="KW-0812">Transmembrane</keyword>
<feature type="region of interest" description="Disordered" evidence="1">
    <location>
        <begin position="274"/>
        <end position="293"/>
    </location>
</feature>
<evidence type="ECO:0000313" key="3">
    <source>
        <dbReference type="EMBL" id="QNK41919.1"/>
    </source>
</evidence>
<feature type="transmembrane region" description="Helical" evidence="2">
    <location>
        <begin position="41"/>
        <end position="60"/>
    </location>
</feature>
<evidence type="ECO:0000256" key="1">
    <source>
        <dbReference type="SAM" id="MobiDB-lite"/>
    </source>
</evidence>
<keyword evidence="2" id="KW-1133">Transmembrane helix</keyword>
<feature type="transmembrane region" description="Helical" evidence="2">
    <location>
        <begin position="225"/>
        <end position="251"/>
    </location>
</feature>
<name>A0A7G8TE78_9FIRM</name>